<organism evidence="2 3">
    <name type="scientific">Meira miltonrushii</name>
    <dbReference type="NCBI Taxonomy" id="1280837"/>
    <lineage>
        <taxon>Eukaryota</taxon>
        <taxon>Fungi</taxon>
        <taxon>Dikarya</taxon>
        <taxon>Basidiomycota</taxon>
        <taxon>Ustilaginomycotina</taxon>
        <taxon>Exobasidiomycetes</taxon>
        <taxon>Exobasidiales</taxon>
        <taxon>Brachybasidiaceae</taxon>
        <taxon>Meira</taxon>
    </lineage>
</organism>
<feature type="chain" id="PRO_5016341665" description="Hydrophobic surface binding protein" evidence="1">
    <location>
        <begin position="20"/>
        <end position="172"/>
    </location>
</feature>
<dbReference type="InParanoid" id="A0A316V6T4"/>
<evidence type="ECO:0000256" key="1">
    <source>
        <dbReference type="SAM" id="SignalP"/>
    </source>
</evidence>
<dbReference type="PANTHER" id="PTHR38123:SF1">
    <property type="entry name" value="HYDROPHOBIC SURFACE BINDING PROTEIN"/>
    <property type="match status" value="1"/>
</dbReference>
<sequence>MKFFTTAALLALAVAIVSADVATVKADVAAIDSAVTDLNNKLASNNINYFSALAIHDSAQALDKKIQTATSDVNSNTETVTESDAQDIINTLTGTEVNVKTATDRLVTLKPKFDSLGVSNLAKQDIAALSKDTDAFGKALVAAAPADLQSKAQSLADEFNADLKNAATAYGA</sequence>
<dbReference type="GeneID" id="37020758"/>
<name>A0A316V6T4_9BASI</name>
<dbReference type="PANTHER" id="PTHR38123">
    <property type="entry name" value="CELL WALL SERINE-THREONINE-RICH GALACTOMANNOPROTEIN MP1 (AFU_ORTHOLOGUE AFUA_4G03240)"/>
    <property type="match status" value="1"/>
</dbReference>
<dbReference type="OrthoDB" id="3485059at2759"/>
<accession>A0A316V6T4</accession>
<dbReference type="GO" id="GO:0005576">
    <property type="term" value="C:extracellular region"/>
    <property type="evidence" value="ECO:0007669"/>
    <property type="project" value="TreeGrafter"/>
</dbReference>
<dbReference type="AlphaFoldDB" id="A0A316V6T4"/>
<reference evidence="2 3" key="1">
    <citation type="journal article" date="2018" name="Mol. Biol. Evol.">
        <title>Broad Genomic Sampling Reveals a Smut Pathogenic Ancestry of the Fungal Clade Ustilaginomycotina.</title>
        <authorList>
            <person name="Kijpornyongpan T."/>
            <person name="Mondo S.J."/>
            <person name="Barry K."/>
            <person name="Sandor L."/>
            <person name="Lee J."/>
            <person name="Lipzen A."/>
            <person name="Pangilinan J."/>
            <person name="LaButti K."/>
            <person name="Hainaut M."/>
            <person name="Henrissat B."/>
            <person name="Grigoriev I.V."/>
            <person name="Spatafora J.W."/>
            <person name="Aime M.C."/>
        </authorList>
    </citation>
    <scope>NUCLEOTIDE SEQUENCE [LARGE SCALE GENOMIC DNA]</scope>
    <source>
        <strain evidence="2 3">MCA 3882</strain>
    </source>
</reference>
<keyword evidence="3" id="KW-1185">Reference proteome</keyword>
<dbReference type="Proteomes" id="UP000245771">
    <property type="component" value="Unassembled WGS sequence"/>
</dbReference>
<evidence type="ECO:0008006" key="4">
    <source>
        <dbReference type="Google" id="ProtNLM"/>
    </source>
</evidence>
<feature type="signal peptide" evidence="1">
    <location>
        <begin position="1"/>
        <end position="19"/>
    </location>
</feature>
<dbReference type="Gene3D" id="1.20.1280.140">
    <property type="match status" value="1"/>
</dbReference>
<proteinExistence type="predicted"/>
<evidence type="ECO:0000313" key="2">
    <source>
        <dbReference type="EMBL" id="PWN33132.1"/>
    </source>
</evidence>
<gene>
    <name evidence="2" type="ORF">FA14DRAFT_161146</name>
</gene>
<dbReference type="RefSeq" id="XP_025353434.1">
    <property type="nucleotide sequence ID" value="XM_025498977.1"/>
</dbReference>
<evidence type="ECO:0000313" key="3">
    <source>
        <dbReference type="Proteomes" id="UP000245771"/>
    </source>
</evidence>
<dbReference type="InterPro" id="IPR021054">
    <property type="entry name" value="Cell_wall_mannoprotein_1"/>
</dbReference>
<dbReference type="Pfam" id="PF12296">
    <property type="entry name" value="HsbA"/>
    <property type="match status" value="1"/>
</dbReference>
<protein>
    <recommendedName>
        <fullName evidence="4">Hydrophobic surface binding protein</fullName>
    </recommendedName>
</protein>
<dbReference type="EMBL" id="KZ819604">
    <property type="protein sequence ID" value="PWN33132.1"/>
    <property type="molecule type" value="Genomic_DNA"/>
</dbReference>
<keyword evidence="1" id="KW-0732">Signal</keyword>